<feature type="coiled-coil region" evidence="1">
    <location>
        <begin position="150"/>
        <end position="212"/>
    </location>
</feature>
<accession>A0A9N8H629</accession>
<dbReference type="EMBL" id="CAICTM010000035">
    <property type="protein sequence ID" value="CAB9498313.1"/>
    <property type="molecule type" value="Genomic_DNA"/>
</dbReference>
<evidence type="ECO:0000256" key="1">
    <source>
        <dbReference type="SAM" id="Coils"/>
    </source>
</evidence>
<reference evidence="2" key="1">
    <citation type="submission" date="2020-06" db="EMBL/GenBank/DDBJ databases">
        <authorList>
            <consortium name="Plant Systems Biology data submission"/>
        </authorList>
    </citation>
    <scope>NUCLEOTIDE SEQUENCE</scope>
    <source>
        <strain evidence="2">D6</strain>
    </source>
</reference>
<evidence type="ECO:0000313" key="3">
    <source>
        <dbReference type="Proteomes" id="UP001153069"/>
    </source>
</evidence>
<evidence type="ECO:0000313" key="2">
    <source>
        <dbReference type="EMBL" id="CAB9498313.1"/>
    </source>
</evidence>
<name>A0A9N8H629_9STRA</name>
<organism evidence="2 3">
    <name type="scientific">Seminavis robusta</name>
    <dbReference type="NCBI Taxonomy" id="568900"/>
    <lineage>
        <taxon>Eukaryota</taxon>
        <taxon>Sar</taxon>
        <taxon>Stramenopiles</taxon>
        <taxon>Ochrophyta</taxon>
        <taxon>Bacillariophyta</taxon>
        <taxon>Bacillariophyceae</taxon>
        <taxon>Bacillariophycidae</taxon>
        <taxon>Naviculales</taxon>
        <taxon>Naviculaceae</taxon>
        <taxon>Seminavis</taxon>
    </lineage>
</organism>
<keyword evidence="1" id="KW-0175">Coiled coil</keyword>
<sequence length="333" mass="38732">MNMAMTVAPLLLCSNTPPTERRLSAALLGEKEEGMLLLPPLHMPMFALKEVESSTSIKLADRGTYVSKAVSIQKEQAIDKHHAARVIQRCFRGYLQAYQRQEQALRAKLQAIQLQTQSDLERIAVQKERRKIELLLEVGMESRGELAVEIQHSEQVLQESRESIDELTCRLKLFKKSNAFLQRRCKALKRRNRQLRLERRKQSQLKKKARLERGKMEEGQVILTHYQNRVCEETARVQEVNAQLDCCKSGNRRIRQVMGRMVRLVEEREEEEDVDKWDLVDKLYQIQRDTQQKRRSYNTPILSCGRGHKRVHSLPTDMKRALADCPNMATTSQ</sequence>
<dbReference type="Proteomes" id="UP001153069">
    <property type="component" value="Unassembled WGS sequence"/>
</dbReference>
<proteinExistence type="predicted"/>
<dbReference type="AlphaFoldDB" id="A0A9N8H629"/>
<keyword evidence="3" id="KW-1185">Reference proteome</keyword>
<protein>
    <submittedName>
        <fullName evidence="2">Uncharacterized protein</fullName>
    </submittedName>
</protein>
<gene>
    <name evidence="2" type="ORF">SEMRO_35_G022460.1</name>
</gene>
<comment type="caution">
    <text evidence="2">The sequence shown here is derived from an EMBL/GenBank/DDBJ whole genome shotgun (WGS) entry which is preliminary data.</text>
</comment>